<evidence type="ECO:0000259" key="1">
    <source>
        <dbReference type="Pfam" id="PF03372"/>
    </source>
</evidence>
<feature type="non-terminal residue" evidence="2">
    <location>
        <position position="161"/>
    </location>
</feature>
<dbReference type="InParanoid" id="A0A2K2D1W7"/>
<keyword evidence="4" id="KW-1185">Reference proteome</keyword>
<dbReference type="GO" id="GO:0005634">
    <property type="term" value="C:nucleus"/>
    <property type="evidence" value="ECO:0000318"/>
    <property type="project" value="GO_Central"/>
</dbReference>
<evidence type="ECO:0000313" key="4">
    <source>
        <dbReference type="Proteomes" id="UP000008810"/>
    </source>
</evidence>
<feature type="domain" description="Endonuclease/exonuclease/phosphatase" evidence="1">
    <location>
        <begin position="5"/>
        <end position="155"/>
    </location>
</feature>
<dbReference type="Pfam" id="PF03372">
    <property type="entry name" value="Exo_endo_phos"/>
    <property type="match status" value="1"/>
</dbReference>
<dbReference type="GO" id="GO:0008311">
    <property type="term" value="F:double-stranded DNA 3'-5' DNA exonuclease activity"/>
    <property type="evidence" value="ECO:0000318"/>
    <property type="project" value="GO_Central"/>
</dbReference>
<evidence type="ECO:0000313" key="2">
    <source>
        <dbReference type="EMBL" id="PNT68276.1"/>
    </source>
</evidence>
<accession>A0A2K2D1W7</accession>
<proteinExistence type="predicted"/>
<evidence type="ECO:0000313" key="3">
    <source>
        <dbReference type="EnsemblPlants" id="PNT68276"/>
    </source>
</evidence>
<sequence>MSVLFWNVRGLGTAGRRSQILEIIREPGVIVFCLQETIKAKFTHRELVSLGGSHSYHWAIKPTVGHSGGILIAARDDIFDCIGASQVEFFLSMVVRNKISKLQWEVMNVYGPVLHERKAEFLAEISDHVLTNDVPLVLGGDFNLIRFSGDRSRGLLHRTTM</sequence>
<dbReference type="OrthoDB" id="688632at2759"/>
<dbReference type="Gene3D" id="3.60.10.10">
    <property type="entry name" value="Endonuclease/exonuclease/phosphatase"/>
    <property type="match status" value="1"/>
</dbReference>
<dbReference type="Gramene" id="PNT68276">
    <property type="protein sequence ID" value="PNT68276"/>
    <property type="gene ID" value="BRADI_3g38171v3"/>
</dbReference>
<dbReference type="SUPFAM" id="SSF56219">
    <property type="entry name" value="DNase I-like"/>
    <property type="match status" value="1"/>
</dbReference>
<dbReference type="AlphaFoldDB" id="A0A2K2D1W7"/>
<dbReference type="EMBL" id="CM000882">
    <property type="protein sequence ID" value="PNT68276.1"/>
    <property type="molecule type" value="Genomic_DNA"/>
</dbReference>
<reference evidence="2" key="2">
    <citation type="submission" date="2017-06" db="EMBL/GenBank/DDBJ databases">
        <title>WGS assembly of Brachypodium distachyon.</title>
        <authorList>
            <consortium name="The International Brachypodium Initiative"/>
            <person name="Lucas S."/>
            <person name="Harmon-Smith M."/>
            <person name="Lail K."/>
            <person name="Tice H."/>
            <person name="Grimwood J."/>
            <person name="Bruce D."/>
            <person name="Barry K."/>
            <person name="Shu S."/>
            <person name="Lindquist E."/>
            <person name="Wang M."/>
            <person name="Pitluck S."/>
            <person name="Vogel J.P."/>
            <person name="Garvin D.F."/>
            <person name="Mockler T.C."/>
            <person name="Schmutz J."/>
            <person name="Rokhsar D."/>
            <person name="Bevan M.W."/>
        </authorList>
    </citation>
    <scope>NUCLEOTIDE SEQUENCE</scope>
    <source>
        <strain evidence="2">Bd21</strain>
    </source>
</reference>
<dbReference type="EnsemblPlants" id="PNT68276">
    <property type="protein sequence ID" value="PNT68276"/>
    <property type="gene ID" value="BRADI_3g38171v3"/>
</dbReference>
<dbReference type="GO" id="GO:0008081">
    <property type="term" value="F:phosphoric diester hydrolase activity"/>
    <property type="evidence" value="ECO:0000318"/>
    <property type="project" value="GO_Central"/>
</dbReference>
<gene>
    <name evidence="2" type="ORF">BRADI_3g38171v3</name>
</gene>
<dbReference type="GO" id="GO:0006284">
    <property type="term" value="P:base-excision repair"/>
    <property type="evidence" value="ECO:0000318"/>
    <property type="project" value="GO_Central"/>
</dbReference>
<dbReference type="InterPro" id="IPR005135">
    <property type="entry name" value="Endo/exonuclease/phosphatase"/>
</dbReference>
<name>A0A2K2D1W7_BRADI</name>
<reference evidence="2 3" key="1">
    <citation type="journal article" date="2010" name="Nature">
        <title>Genome sequencing and analysis of the model grass Brachypodium distachyon.</title>
        <authorList>
            <consortium name="International Brachypodium Initiative"/>
        </authorList>
    </citation>
    <scope>NUCLEOTIDE SEQUENCE [LARGE SCALE GENOMIC DNA]</scope>
    <source>
        <strain evidence="2 3">Bd21</strain>
    </source>
</reference>
<organism evidence="2">
    <name type="scientific">Brachypodium distachyon</name>
    <name type="common">Purple false brome</name>
    <name type="synonym">Trachynia distachya</name>
    <dbReference type="NCBI Taxonomy" id="15368"/>
    <lineage>
        <taxon>Eukaryota</taxon>
        <taxon>Viridiplantae</taxon>
        <taxon>Streptophyta</taxon>
        <taxon>Embryophyta</taxon>
        <taxon>Tracheophyta</taxon>
        <taxon>Spermatophyta</taxon>
        <taxon>Magnoliopsida</taxon>
        <taxon>Liliopsida</taxon>
        <taxon>Poales</taxon>
        <taxon>Poaceae</taxon>
        <taxon>BOP clade</taxon>
        <taxon>Pooideae</taxon>
        <taxon>Stipodae</taxon>
        <taxon>Brachypodieae</taxon>
        <taxon>Brachypodium</taxon>
    </lineage>
</organism>
<protein>
    <recommendedName>
        <fullName evidence="1">Endonuclease/exonuclease/phosphatase domain-containing protein</fullName>
    </recommendedName>
</protein>
<dbReference type="GO" id="GO:0003906">
    <property type="term" value="F:DNA-(apurinic or apyrimidinic site) endonuclease activity"/>
    <property type="evidence" value="ECO:0000318"/>
    <property type="project" value="GO_Central"/>
</dbReference>
<dbReference type="InterPro" id="IPR036691">
    <property type="entry name" value="Endo/exonu/phosph_ase_sf"/>
</dbReference>
<dbReference type="Proteomes" id="UP000008810">
    <property type="component" value="Chromosome 3"/>
</dbReference>
<reference evidence="3" key="3">
    <citation type="submission" date="2018-08" db="UniProtKB">
        <authorList>
            <consortium name="EnsemblPlants"/>
        </authorList>
    </citation>
    <scope>IDENTIFICATION</scope>
    <source>
        <strain evidence="3">cv. Bd21</strain>
    </source>
</reference>